<comment type="caution">
    <text evidence="1">The sequence shown here is derived from an EMBL/GenBank/DDBJ whole genome shotgun (WGS) entry which is preliminary data.</text>
</comment>
<gene>
    <name evidence="1" type="ORF">AFUS01_LOCUS44808</name>
</gene>
<accession>A0A8J2PSR9</accession>
<name>A0A8J2PSR9_9HEXA</name>
<sequence length="103" mass="11862">MQFLSSPELVPEEQKGMQNKAFGPMFILVLHHLFLVDGSFLCPNFSRENIRRYSSYWISLFYYQEIATCSMSIPYSCTPGMKSPVWDRFLTQTCKSSAGWAGE</sequence>
<evidence type="ECO:0000313" key="2">
    <source>
        <dbReference type="Proteomes" id="UP000708208"/>
    </source>
</evidence>
<organism evidence="1 2">
    <name type="scientific">Allacma fusca</name>
    <dbReference type="NCBI Taxonomy" id="39272"/>
    <lineage>
        <taxon>Eukaryota</taxon>
        <taxon>Metazoa</taxon>
        <taxon>Ecdysozoa</taxon>
        <taxon>Arthropoda</taxon>
        <taxon>Hexapoda</taxon>
        <taxon>Collembola</taxon>
        <taxon>Symphypleona</taxon>
        <taxon>Sminthuridae</taxon>
        <taxon>Allacma</taxon>
    </lineage>
</organism>
<dbReference type="EMBL" id="CAJVCH010570624">
    <property type="protein sequence ID" value="CAG7835440.1"/>
    <property type="molecule type" value="Genomic_DNA"/>
</dbReference>
<dbReference type="Proteomes" id="UP000708208">
    <property type="component" value="Unassembled WGS sequence"/>
</dbReference>
<proteinExistence type="predicted"/>
<protein>
    <submittedName>
        <fullName evidence="1">Uncharacterized protein</fullName>
    </submittedName>
</protein>
<dbReference type="AlphaFoldDB" id="A0A8J2PSR9"/>
<reference evidence="1" key="1">
    <citation type="submission" date="2021-06" db="EMBL/GenBank/DDBJ databases">
        <authorList>
            <person name="Hodson N. C."/>
            <person name="Mongue J. A."/>
            <person name="Jaron S. K."/>
        </authorList>
    </citation>
    <scope>NUCLEOTIDE SEQUENCE</scope>
</reference>
<keyword evidence="2" id="KW-1185">Reference proteome</keyword>
<evidence type="ECO:0000313" key="1">
    <source>
        <dbReference type="EMBL" id="CAG7835440.1"/>
    </source>
</evidence>